<protein>
    <submittedName>
        <fullName evidence="1">Uncharacterized protein</fullName>
    </submittedName>
</protein>
<dbReference type="AlphaFoldDB" id="A0A409XCZ5"/>
<accession>A0A409XCZ5</accession>
<dbReference type="InParanoid" id="A0A409XCZ5"/>
<keyword evidence="2" id="KW-1185">Reference proteome</keyword>
<evidence type="ECO:0000313" key="1">
    <source>
        <dbReference type="EMBL" id="PPQ88678.1"/>
    </source>
</evidence>
<evidence type="ECO:0000313" key="2">
    <source>
        <dbReference type="Proteomes" id="UP000283269"/>
    </source>
</evidence>
<gene>
    <name evidence="1" type="ORF">CVT25_010262</name>
</gene>
<dbReference type="Proteomes" id="UP000283269">
    <property type="component" value="Unassembled WGS sequence"/>
</dbReference>
<organism evidence="1 2">
    <name type="scientific">Psilocybe cyanescens</name>
    <dbReference type="NCBI Taxonomy" id="93625"/>
    <lineage>
        <taxon>Eukaryota</taxon>
        <taxon>Fungi</taxon>
        <taxon>Dikarya</taxon>
        <taxon>Basidiomycota</taxon>
        <taxon>Agaricomycotina</taxon>
        <taxon>Agaricomycetes</taxon>
        <taxon>Agaricomycetidae</taxon>
        <taxon>Agaricales</taxon>
        <taxon>Agaricineae</taxon>
        <taxon>Strophariaceae</taxon>
        <taxon>Psilocybe</taxon>
    </lineage>
</organism>
<proteinExistence type="predicted"/>
<name>A0A409XCZ5_PSICY</name>
<dbReference type="EMBL" id="NHYD01002053">
    <property type="protein sequence ID" value="PPQ88678.1"/>
    <property type="molecule type" value="Genomic_DNA"/>
</dbReference>
<comment type="caution">
    <text evidence="1">The sequence shown here is derived from an EMBL/GenBank/DDBJ whole genome shotgun (WGS) entry which is preliminary data.</text>
</comment>
<reference evidence="1 2" key="1">
    <citation type="journal article" date="2018" name="Evol. Lett.">
        <title>Horizontal gene cluster transfer increased hallucinogenic mushroom diversity.</title>
        <authorList>
            <person name="Reynolds H.T."/>
            <person name="Vijayakumar V."/>
            <person name="Gluck-Thaler E."/>
            <person name="Korotkin H.B."/>
            <person name="Matheny P.B."/>
            <person name="Slot J.C."/>
        </authorList>
    </citation>
    <scope>NUCLEOTIDE SEQUENCE [LARGE SCALE GENOMIC DNA]</scope>
    <source>
        <strain evidence="1 2">2631</strain>
    </source>
</reference>
<sequence length="238" mass="25641">MMRGETRIKVPTLNRRMVAVDDWHRRSTPLSLDLGLERRKSTSERWNTNTDTSAFNCTGPPDMAISASASASGNPGSVFVLITAPDSAPLPISALATHEQQEESGDNDDVSLLEQNVEEEKHEGGIARRLRSTRVDSVPVPAPDYMQASFQVPAQVSAQMPVAPLIELAKSLTNTITRTCRGTHIITITITINASKAQSPPPESAHVAMALLSSALVSLSILDLDLDLARDGFTIDSD</sequence>